<proteinExistence type="predicted"/>
<sequence>MIDDGSASPRPAGAGWPEPAVAAPPPGVPSAQPAPTRVTAPAAPVLVGAPAAQAQPRARTQVAAQPAAAADGRTQPYGASRPPMRPPNAVPIATTATPPKGPRGNPVKEYVRHLNLIQVICWQLAALAVVLTVRQPWPVLVTASAGAAVLLALTTVRVGGRWLYQVASVAAGFLSRARRRDLPETGGKTPALLELLVPGTTVRVTETNTGPAMTVSHPGGLAAVLRPRGQVGDPLALVPPPAALLPVAGSVEAGQPHRYGVQTVLHAGVRRDGPPKVWFAVHAVRTVETPHDEELTLALRNAMRRVRRALDRAGVPAEPLAEDAAFAAVAGLAHVTGGRNEVREDWRFWRTGPVSQAAFVLSGLDRLTDPQLRRLVADLFAVTGGVSLTVALAARSGRTGAHVSGVLRLAATTEAAVEHAATAAARVVTGAAQYVPAGFRLARLDGTHSSGVAASLPIGVFSR</sequence>
<feature type="compositionally biased region" description="Low complexity" evidence="1">
    <location>
        <begin position="11"/>
        <end position="21"/>
    </location>
</feature>
<reference evidence="2 3" key="1">
    <citation type="submission" date="2021-02" db="EMBL/GenBank/DDBJ databases">
        <title>Actinophytocola xerophila sp. nov., isolated from soil of cotton cropping field.</title>
        <authorList>
            <person name="Huang R."/>
            <person name="Chen X."/>
            <person name="Ge X."/>
            <person name="Liu W."/>
        </authorList>
    </citation>
    <scope>NUCLEOTIDE SEQUENCE [LARGE SCALE GENOMIC DNA]</scope>
    <source>
        <strain evidence="2 3">S1-96</strain>
    </source>
</reference>
<feature type="region of interest" description="Disordered" evidence="1">
    <location>
        <begin position="1"/>
        <end position="104"/>
    </location>
</feature>
<evidence type="ECO:0000313" key="3">
    <source>
        <dbReference type="Proteomes" id="UP001156441"/>
    </source>
</evidence>
<evidence type="ECO:0000256" key="1">
    <source>
        <dbReference type="SAM" id="MobiDB-lite"/>
    </source>
</evidence>
<feature type="compositionally biased region" description="Low complexity" evidence="1">
    <location>
        <begin position="29"/>
        <end position="70"/>
    </location>
</feature>
<name>A0ABT2JDF1_9PSEU</name>
<dbReference type="EMBL" id="JAFFZE010000016">
    <property type="protein sequence ID" value="MCT2585913.1"/>
    <property type="molecule type" value="Genomic_DNA"/>
</dbReference>
<dbReference type="Proteomes" id="UP001156441">
    <property type="component" value="Unassembled WGS sequence"/>
</dbReference>
<accession>A0ABT2JDF1</accession>
<evidence type="ECO:0008006" key="4">
    <source>
        <dbReference type="Google" id="ProtNLM"/>
    </source>
</evidence>
<protein>
    <recommendedName>
        <fullName evidence="4">Type VII secretion protein EccE</fullName>
    </recommendedName>
</protein>
<gene>
    <name evidence="2" type="ORF">JT362_22610</name>
</gene>
<keyword evidence="3" id="KW-1185">Reference proteome</keyword>
<comment type="caution">
    <text evidence="2">The sequence shown here is derived from an EMBL/GenBank/DDBJ whole genome shotgun (WGS) entry which is preliminary data.</text>
</comment>
<evidence type="ECO:0000313" key="2">
    <source>
        <dbReference type="EMBL" id="MCT2585913.1"/>
    </source>
</evidence>
<organism evidence="2 3">
    <name type="scientific">Actinophytocola gossypii</name>
    <dbReference type="NCBI Taxonomy" id="2812003"/>
    <lineage>
        <taxon>Bacteria</taxon>
        <taxon>Bacillati</taxon>
        <taxon>Actinomycetota</taxon>
        <taxon>Actinomycetes</taxon>
        <taxon>Pseudonocardiales</taxon>
        <taxon>Pseudonocardiaceae</taxon>
    </lineage>
</organism>
<dbReference type="RefSeq" id="WP_260193651.1">
    <property type="nucleotide sequence ID" value="NZ_JAFFZE010000016.1"/>
</dbReference>